<evidence type="ECO:0000313" key="2">
    <source>
        <dbReference type="EMBL" id="KAK6932807.1"/>
    </source>
</evidence>
<dbReference type="EMBL" id="JBAMMX010000010">
    <property type="protein sequence ID" value="KAK6932807.1"/>
    <property type="molecule type" value="Genomic_DNA"/>
</dbReference>
<protein>
    <submittedName>
        <fullName evidence="2">Uncharacterized protein</fullName>
    </submittedName>
</protein>
<sequence>MSGKHSSSFRPMKNCVCLLDWGGDLMELDNPALGTDCDKDKVERMIKVALLCTNASPSLRPPMASALLMPEGKKTIEEAISDPEIYINDLKFGPLRDHYQQMHYPNTSSSKLPRFLRRWNSLSSAHDLYPANYGSSGHRVDETSSLFLEVSVNGEQNTKAATNIEQNWKETKRVEATRPWGAGIWRKN</sequence>
<evidence type="ECO:0000313" key="3">
    <source>
        <dbReference type="Proteomes" id="UP001370490"/>
    </source>
</evidence>
<dbReference type="PANTHER" id="PTHR48006:SF72">
    <property type="entry name" value="LRR RECEPTOR-LIKE SERINE_THREONINE-PROTEIN KINASE RFK1-RELATED"/>
    <property type="match status" value="1"/>
</dbReference>
<reference evidence="2 3" key="1">
    <citation type="submission" date="2023-12" db="EMBL/GenBank/DDBJ databases">
        <title>A high-quality genome assembly for Dillenia turbinata (Dilleniales).</title>
        <authorList>
            <person name="Chanderbali A."/>
        </authorList>
    </citation>
    <scope>NUCLEOTIDE SEQUENCE [LARGE SCALE GENOMIC DNA]</scope>
    <source>
        <strain evidence="2">LSX21</strain>
        <tissue evidence="2">Leaf</tissue>
    </source>
</reference>
<proteinExistence type="predicted"/>
<dbReference type="GO" id="GO:0016020">
    <property type="term" value="C:membrane"/>
    <property type="evidence" value="ECO:0007669"/>
    <property type="project" value="UniProtKB-SubCell"/>
</dbReference>
<organism evidence="2 3">
    <name type="scientific">Dillenia turbinata</name>
    <dbReference type="NCBI Taxonomy" id="194707"/>
    <lineage>
        <taxon>Eukaryota</taxon>
        <taxon>Viridiplantae</taxon>
        <taxon>Streptophyta</taxon>
        <taxon>Embryophyta</taxon>
        <taxon>Tracheophyta</taxon>
        <taxon>Spermatophyta</taxon>
        <taxon>Magnoliopsida</taxon>
        <taxon>eudicotyledons</taxon>
        <taxon>Gunneridae</taxon>
        <taxon>Pentapetalae</taxon>
        <taxon>Dilleniales</taxon>
        <taxon>Dilleniaceae</taxon>
        <taxon>Dillenia</taxon>
    </lineage>
</organism>
<name>A0AAN8ZCI3_9MAGN</name>
<dbReference type="InterPro" id="IPR051824">
    <property type="entry name" value="LRR_Rcpt-Like_S/T_Kinase"/>
</dbReference>
<evidence type="ECO:0000256" key="1">
    <source>
        <dbReference type="ARBA" id="ARBA00004479"/>
    </source>
</evidence>
<dbReference type="Proteomes" id="UP001370490">
    <property type="component" value="Unassembled WGS sequence"/>
</dbReference>
<comment type="subcellular location">
    <subcellularLocation>
        <location evidence="1">Membrane</location>
        <topology evidence="1">Single-pass type I membrane protein</topology>
    </subcellularLocation>
</comment>
<keyword evidence="3" id="KW-1185">Reference proteome</keyword>
<dbReference type="AlphaFoldDB" id="A0AAN8ZCI3"/>
<dbReference type="GO" id="GO:0004674">
    <property type="term" value="F:protein serine/threonine kinase activity"/>
    <property type="evidence" value="ECO:0007669"/>
    <property type="project" value="TreeGrafter"/>
</dbReference>
<comment type="caution">
    <text evidence="2">The sequence shown here is derived from an EMBL/GenBank/DDBJ whole genome shotgun (WGS) entry which is preliminary data.</text>
</comment>
<feature type="non-terminal residue" evidence="2">
    <location>
        <position position="188"/>
    </location>
</feature>
<dbReference type="PANTHER" id="PTHR48006">
    <property type="entry name" value="LEUCINE-RICH REPEAT-CONTAINING PROTEIN DDB_G0281931-RELATED"/>
    <property type="match status" value="1"/>
</dbReference>
<gene>
    <name evidence="2" type="ORF">RJ641_002431</name>
</gene>
<accession>A0AAN8ZCI3</accession>